<reference evidence="5" key="1">
    <citation type="submission" date="2022-03" db="EMBL/GenBank/DDBJ databases">
        <title>A functionally conserved STORR gene fusion in Papaver species that diverged 16.8 million years ago.</title>
        <authorList>
            <person name="Catania T."/>
        </authorList>
    </citation>
    <scope>NUCLEOTIDE SEQUENCE</scope>
    <source>
        <strain evidence="5">S-191538</strain>
    </source>
</reference>
<dbReference type="GO" id="GO:0004497">
    <property type="term" value="F:monooxygenase activity"/>
    <property type="evidence" value="ECO:0007669"/>
    <property type="project" value="InterPro"/>
</dbReference>
<dbReference type="GO" id="GO:0005506">
    <property type="term" value="F:iron ion binding"/>
    <property type="evidence" value="ECO:0007669"/>
    <property type="project" value="InterPro"/>
</dbReference>
<dbReference type="PANTHER" id="PTHR47947">
    <property type="entry name" value="CYTOCHROME P450 82C3-RELATED"/>
    <property type="match status" value="1"/>
</dbReference>
<evidence type="ECO:0000256" key="1">
    <source>
        <dbReference type="ARBA" id="ARBA00022617"/>
    </source>
</evidence>
<gene>
    <name evidence="5" type="ORF">MKW94_026415</name>
</gene>
<keyword evidence="1" id="KW-0349">Heme</keyword>
<dbReference type="Proteomes" id="UP001177140">
    <property type="component" value="Unassembled WGS sequence"/>
</dbReference>
<dbReference type="InterPro" id="IPR050651">
    <property type="entry name" value="Plant_Cytochrome_P450_Monoox"/>
</dbReference>
<dbReference type="InterPro" id="IPR036396">
    <property type="entry name" value="Cyt_P450_sf"/>
</dbReference>
<dbReference type="Gene3D" id="1.10.630.10">
    <property type="entry name" value="Cytochrome P450"/>
    <property type="match status" value="1"/>
</dbReference>
<feature type="non-terminal residue" evidence="5">
    <location>
        <position position="164"/>
    </location>
</feature>
<proteinExistence type="predicted"/>
<name>A0AA41SHE8_PAPNU</name>
<protein>
    <recommendedName>
        <fullName evidence="7">Cytochrome P450</fullName>
    </recommendedName>
</protein>
<keyword evidence="2" id="KW-0479">Metal-binding</keyword>
<dbReference type="InterPro" id="IPR001128">
    <property type="entry name" value="Cyt_P450"/>
</dbReference>
<evidence type="ECO:0000313" key="5">
    <source>
        <dbReference type="EMBL" id="MCL7033913.1"/>
    </source>
</evidence>
<dbReference type="Pfam" id="PF00067">
    <property type="entry name" value="p450"/>
    <property type="match status" value="1"/>
</dbReference>
<dbReference type="GO" id="GO:0016705">
    <property type="term" value="F:oxidoreductase activity, acting on paired donors, with incorporation or reduction of molecular oxygen"/>
    <property type="evidence" value="ECO:0007669"/>
    <property type="project" value="InterPro"/>
</dbReference>
<dbReference type="AlphaFoldDB" id="A0AA41SHE8"/>
<evidence type="ECO:0000256" key="3">
    <source>
        <dbReference type="ARBA" id="ARBA00023002"/>
    </source>
</evidence>
<keyword evidence="6" id="KW-1185">Reference proteome</keyword>
<dbReference type="InterPro" id="IPR002401">
    <property type="entry name" value="Cyt_P450_E_grp-I"/>
</dbReference>
<dbReference type="GO" id="GO:0033075">
    <property type="term" value="P:isoquinoline alkaloid biosynthetic process"/>
    <property type="evidence" value="ECO:0007669"/>
    <property type="project" value="UniProtKB-ARBA"/>
</dbReference>
<evidence type="ECO:0000313" key="6">
    <source>
        <dbReference type="Proteomes" id="UP001177140"/>
    </source>
</evidence>
<comment type="caution">
    <text evidence="5">The sequence shown here is derived from an EMBL/GenBank/DDBJ whole genome shotgun (WGS) entry which is preliminary data.</text>
</comment>
<evidence type="ECO:0000256" key="4">
    <source>
        <dbReference type="ARBA" id="ARBA00023004"/>
    </source>
</evidence>
<accession>A0AA41SHE8</accession>
<keyword evidence="4" id="KW-0408">Iron</keyword>
<keyword evidence="3" id="KW-0560">Oxidoreductase</keyword>
<evidence type="ECO:0000256" key="2">
    <source>
        <dbReference type="ARBA" id="ARBA00022723"/>
    </source>
</evidence>
<organism evidence="5 6">
    <name type="scientific">Papaver nudicaule</name>
    <name type="common">Iceland poppy</name>
    <dbReference type="NCBI Taxonomy" id="74823"/>
    <lineage>
        <taxon>Eukaryota</taxon>
        <taxon>Viridiplantae</taxon>
        <taxon>Streptophyta</taxon>
        <taxon>Embryophyta</taxon>
        <taxon>Tracheophyta</taxon>
        <taxon>Spermatophyta</taxon>
        <taxon>Magnoliopsida</taxon>
        <taxon>Ranunculales</taxon>
        <taxon>Papaveraceae</taxon>
        <taxon>Papaveroideae</taxon>
        <taxon>Papaver</taxon>
    </lineage>
</organism>
<feature type="non-terminal residue" evidence="5">
    <location>
        <position position="1"/>
    </location>
</feature>
<sequence length="164" mass="18855">AMSNREKFIHAHHEASNFVTTSSISDIVPWLGWIDRLTGLTRKMKNCVKKLDKTLGDIIEERRQQRRFRRTKGREYNTTDMAVADEQEDFIDICFSLMEQSQLPGENPDISIKSFILDMMSAGTDTTKSVLIWTISLLLNHPHVLNKAKDEVDAHFGMKRKSST</sequence>
<dbReference type="PRINTS" id="PR00463">
    <property type="entry name" value="EP450I"/>
</dbReference>
<dbReference type="GO" id="GO:0020037">
    <property type="term" value="F:heme binding"/>
    <property type="evidence" value="ECO:0007669"/>
    <property type="project" value="InterPro"/>
</dbReference>
<dbReference type="EMBL" id="JAJJMA010139996">
    <property type="protein sequence ID" value="MCL7033913.1"/>
    <property type="molecule type" value="Genomic_DNA"/>
</dbReference>
<dbReference type="SUPFAM" id="SSF48264">
    <property type="entry name" value="Cytochrome P450"/>
    <property type="match status" value="1"/>
</dbReference>
<evidence type="ECO:0008006" key="7">
    <source>
        <dbReference type="Google" id="ProtNLM"/>
    </source>
</evidence>